<dbReference type="PANTHER" id="PTHR30329">
    <property type="entry name" value="STATOR ELEMENT OF FLAGELLAR MOTOR COMPLEX"/>
    <property type="match status" value="1"/>
</dbReference>
<evidence type="ECO:0000256" key="2">
    <source>
        <dbReference type="SAM" id="Coils"/>
    </source>
</evidence>
<feature type="compositionally biased region" description="Polar residues" evidence="3">
    <location>
        <begin position="363"/>
        <end position="383"/>
    </location>
</feature>
<dbReference type="PROSITE" id="PS51123">
    <property type="entry name" value="OMPA_2"/>
    <property type="match status" value="1"/>
</dbReference>
<dbReference type="SUPFAM" id="SSF103088">
    <property type="entry name" value="OmpA-like"/>
    <property type="match status" value="1"/>
</dbReference>
<evidence type="ECO:0000313" key="6">
    <source>
        <dbReference type="EMBL" id="CAA9271981.1"/>
    </source>
</evidence>
<dbReference type="Pfam" id="PF00691">
    <property type="entry name" value="OmpA"/>
    <property type="match status" value="1"/>
</dbReference>
<evidence type="ECO:0000256" key="3">
    <source>
        <dbReference type="SAM" id="MobiDB-lite"/>
    </source>
</evidence>
<dbReference type="PANTHER" id="PTHR30329:SF21">
    <property type="entry name" value="LIPOPROTEIN YIAD-RELATED"/>
    <property type="match status" value="1"/>
</dbReference>
<sequence length="592" mass="67030">MKLLLLLLLSSLSTLCAYAQHDLYKWHLKGYTGIANYYNPDKKTLDYFKVEDNLWHQLEIGRSIGNTFGLSASASFGKIRGIGPLERSFVTDVRMSSVRLYFYTDNGWLLNQSAFISPFFFGGYGLSTFNQGDKGALGESKYRQVLPFGLGLKFRLTERWQLDLQTEAVYNINPSLNTLTAEQNKYNNGFLHTGLGLAYNFGFKRSSFKPARFYAGFQTPLAPADSIPLTTAANLSTINSRSTPLSSPAPRQISPKLIVIRDTVLVTKANNRQINDTLNRLTVIRQMPDAFYRMDKSRATSRRNLGLQDTVSSTAQEKDLGDKGIAPSEYEPRTNGAISLRQTETARVQEPLRTSVPDYRTAPRSTTRLNAPTSRSYHNNRTPLNPVRQNPLVLIDKDKNELEEANRRNRQLQFSYDSLQTAVSQDKVLPNQPRQQNISYNTLDGKLMRYMQEQAALNESMQQQLTGYENELRRSPQAEVALPTAASSFDTTVFFIKNSYEIPSQDFNNLLACAAWLKANPAQKIQLTGYADKSGKPDYNLVLSRKRVEAVSEFFQLRGIEKERILMQYFGETNSVEPLISLDRKVILNLIE</sequence>
<evidence type="ECO:0000256" key="4">
    <source>
        <dbReference type="SAM" id="SignalP"/>
    </source>
</evidence>
<dbReference type="InterPro" id="IPR011250">
    <property type="entry name" value="OMP/PagP_B-barrel"/>
</dbReference>
<dbReference type="InterPro" id="IPR036737">
    <property type="entry name" value="OmpA-like_sf"/>
</dbReference>
<keyword evidence="4" id="KW-0732">Signal</keyword>
<feature type="region of interest" description="Disordered" evidence="3">
    <location>
        <begin position="302"/>
        <end position="387"/>
    </location>
</feature>
<feature type="domain" description="OmpA-like" evidence="5">
    <location>
        <begin position="482"/>
        <end position="592"/>
    </location>
</feature>
<dbReference type="Gene3D" id="2.40.160.20">
    <property type="match status" value="1"/>
</dbReference>
<feature type="chain" id="PRO_5027052629" description="OmpA-like domain-containing protein" evidence="4">
    <location>
        <begin position="20"/>
        <end position="592"/>
    </location>
</feature>
<reference evidence="6" key="1">
    <citation type="submission" date="2020-02" db="EMBL/GenBank/DDBJ databases">
        <authorList>
            <person name="Meier V. D."/>
        </authorList>
    </citation>
    <scope>NUCLEOTIDE SEQUENCE</scope>
    <source>
        <strain evidence="6">AVDCRST_MAG95</strain>
    </source>
</reference>
<dbReference type="CDD" id="cd07185">
    <property type="entry name" value="OmpA_C-like"/>
    <property type="match status" value="1"/>
</dbReference>
<dbReference type="GO" id="GO:0016020">
    <property type="term" value="C:membrane"/>
    <property type="evidence" value="ECO:0007669"/>
    <property type="project" value="UniProtKB-UniRule"/>
</dbReference>
<protein>
    <recommendedName>
        <fullName evidence="5">OmpA-like domain-containing protein</fullName>
    </recommendedName>
</protein>
<feature type="coiled-coil region" evidence="2">
    <location>
        <begin position="395"/>
        <end position="422"/>
    </location>
</feature>
<evidence type="ECO:0000259" key="5">
    <source>
        <dbReference type="PROSITE" id="PS51123"/>
    </source>
</evidence>
<dbReference type="AlphaFoldDB" id="A0A6J4J6F8"/>
<name>A0A6J4J6F8_9BACT</name>
<organism evidence="6">
    <name type="scientific">uncultured Adhaeribacter sp</name>
    <dbReference type="NCBI Taxonomy" id="448109"/>
    <lineage>
        <taxon>Bacteria</taxon>
        <taxon>Pseudomonadati</taxon>
        <taxon>Bacteroidota</taxon>
        <taxon>Cytophagia</taxon>
        <taxon>Cytophagales</taxon>
        <taxon>Hymenobacteraceae</taxon>
        <taxon>Adhaeribacter</taxon>
        <taxon>environmental samples</taxon>
    </lineage>
</organism>
<dbReference type="InterPro" id="IPR006665">
    <property type="entry name" value="OmpA-like"/>
</dbReference>
<dbReference type="EMBL" id="CADCTJ010000884">
    <property type="protein sequence ID" value="CAA9271981.1"/>
    <property type="molecule type" value="Genomic_DNA"/>
</dbReference>
<gene>
    <name evidence="6" type="ORF">AVDCRST_MAG95-2810</name>
</gene>
<feature type="compositionally biased region" description="Polar residues" evidence="3">
    <location>
        <begin position="336"/>
        <end position="346"/>
    </location>
</feature>
<dbReference type="SUPFAM" id="SSF56925">
    <property type="entry name" value="OMPA-like"/>
    <property type="match status" value="1"/>
</dbReference>
<evidence type="ECO:0000256" key="1">
    <source>
        <dbReference type="PROSITE-ProRule" id="PRU00473"/>
    </source>
</evidence>
<feature type="signal peptide" evidence="4">
    <location>
        <begin position="1"/>
        <end position="19"/>
    </location>
</feature>
<dbReference type="Gene3D" id="3.30.1330.60">
    <property type="entry name" value="OmpA-like domain"/>
    <property type="match status" value="1"/>
</dbReference>
<keyword evidence="2" id="KW-0175">Coiled coil</keyword>
<proteinExistence type="predicted"/>
<accession>A0A6J4J6F8</accession>
<dbReference type="InterPro" id="IPR050330">
    <property type="entry name" value="Bact_OuterMem_StrucFunc"/>
</dbReference>
<keyword evidence="1" id="KW-0472">Membrane</keyword>